<evidence type="ECO:0000256" key="1">
    <source>
        <dbReference type="SAM" id="SignalP"/>
    </source>
</evidence>
<reference evidence="3" key="1">
    <citation type="journal article" date="2014" name="Int. J. Syst. Evol. Microbiol.">
        <title>Complete genome sequence of Corynebacterium casei LMG S-19264T (=DSM 44701T), isolated from a smear-ripened cheese.</title>
        <authorList>
            <consortium name="US DOE Joint Genome Institute (JGI-PGF)"/>
            <person name="Walter F."/>
            <person name="Albersmeier A."/>
            <person name="Kalinowski J."/>
            <person name="Ruckert C."/>
        </authorList>
    </citation>
    <scope>NUCLEOTIDE SEQUENCE</scope>
    <source>
        <strain evidence="3">CGMCC 1.15290</strain>
    </source>
</reference>
<organism evidence="3 4">
    <name type="scientific">Filimonas zeae</name>
    <dbReference type="NCBI Taxonomy" id="1737353"/>
    <lineage>
        <taxon>Bacteria</taxon>
        <taxon>Pseudomonadati</taxon>
        <taxon>Bacteroidota</taxon>
        <taxon>Chitinophagia</taxon>
        <taxon>Chitinophagales</taxon>
        <taxon>Chitinophagaceae</taxon>
        <taxon>Filimonas</taxon>
    </lineage>
</organism>
<dbReference type="SUPFAM" id="SSF49785">
    <property type="entry name" value="Galactose-binding domain-like"/>
    <property type="match status" value="1"/>
</dbReference>
<reference evidence="3" key="2">
    <citation type="submission" date="2020-09" db="EMBL/GenBank/DDBJ databases">
        <authorList>
            <person name="Sun Q."/>
            <person name="Zhou Y."/>
        </authorList>
    </citation>
    <scope>NUCLEOTIDE SEQUENCE</scope>
    <source>
        <strain evidence="3">CGMCC 1.15290</strain>
    </source>
</reference>
<dbReference type="InterPro" id="IPR000421">
    <property type="entry name" value="FA58C"/>
</dbReference>
<dbReference type="Pfam" id="PF08522">
    <property type="entry name" value="BT_3987-like_N"/>
    <property type="match status" value="1"/>
</dbReference>
<keyword evidence="4" id="KW-1185">Reference proteome</keyword>
<sequence>MNNMITLSRKIEILCMAALLLLSACEKIAIPNDELTPGYNKVYSAAAARNPNRVTIKMADTVYKLTYGASYGGYATPAADIQVQFAVDKEKAQAFNVANNTQYELLPEGCYQMGQLSSVIPQGGVSTSPLAISINPTKGMELFKEYIVAVTITAVKGEVAINESLQTAYYVVKASLDFSDFPEFDRSGWKVSGVSSEEPAEGEANGGLGLHTIDGKASTFWHTKWDGGFGTPPHWLAVDMGEVKTIHGLNFTGRQSTNNGKPNIVEVAVSDNGTTWTPAGMLTLANTNARQQFFVPSFPQARYFRITVAANYGNVEYTHLAELGAF</sequence>
<protein>
    <submittedName>
        <fullName evidence="3">Exo-alpha-sialidase</fullName>
    </submittedName>
</protein>
<feature type="signal peptide" evidence="1">
    <location>
        <begin position="1"/>
        <end position="29"/>
    </location>
</feature>
<evidence type="ECO:0000313" key="3">
    <source>
        <dbReference type="EMBL" id="GGH64175.1"/>
    </source>
</evidence>
<dbReference type="InterPro" id="IPR008979">
    <property type="entry name" value="Galactose-bd-like_sf"/>
</dbReference>
<evidence type="ECO:0000313" key="4">
    <source>
        <dbReference type="Proteomes" id="UP000627292"/>
    </source>
</evidence>
<dbReference type="AlphaFoldDB" id="A0A917IVC6"/>
<dbReference type="Pfam" id="PF00754">
    <property type="entry name" value="F5_F8_type_C"/>
    <property type="match status" value="1"/>
</dbReference>
<feature type="domain" description="F5/8 type C" evidence="2">
    <location>
        <begin position="171"/>
        <end position="325"/>
    </location>
</feature>
<dbReference type="Gene3D" id="2.60.120.260">
    <property type="entry name" value="Galactose-binding domain-like"/>
    <property type="match status" value="1"/>
</dbReference>
<gene>
    <name evidence="3" type="ORF">GCM10011379_15920</name>
</gene>
<dbReference type="EMBL" id="BMIB01000002">
    <property type="protein sequence ID" value="GGH64175.1"/>
    <property type="molecule type" value="Genomic_DNA"/>
</dbReference>
<accession>A0A917IVC6</accession>
<dbReference type="Proteomes" id="UP000627292">
    <property type="component" value="Unassembled WGS sequence"/>
</dbReference>
<keyword evidence="1" id="KW-0732">Signal</keyword>
<dbReference type="Gene3D" id="2.60.40.1740">
    <property type="entry name" value="hypothetical protein (bacova_03559)"/>
    <property type="match status" value="1"/>
</dbReference>
<comment type="caution">
    <text evidence="3">The sequence shown here is derived from an EMBL/GenBank/DDBJ whole genome shotgun (WGS) entry which is preliminary data.</text>
</comment>
<evidence type="ECO:0000259" key="2">
    <source>
        <dbReference type="PROSITE" id="PS50022"/>
    </source>
</evidence>
<proteinExistence type="predicted"/>
<dbReference type="PROSITE" id="PS50022">
    <property type="entry name" value="FA58C_3"/>
    <property type="match status" value="1"/>
</dbReference>
<dbReference type="InterPro" id="IPR013728">
    <property type="entry name" value="BT_3987-like_N"/>
</dbReference>
<name>A0A917IVC6_9BACT</name>
<feature type="chain" id="PRO_5036765696" evidence="1">
    <location>
        <begin position="30"/>
        <end position="326"/>
    </location>
</feature>